<dbReference type="GO" id="GO:0006313">
    <property type="term" value="P:DNA transposition"/>
    <property type="evidence" value="ECO:0007669"/>
    <property type="project" value="InterPro"/>
</dbReference>
<dbReference type="RefSeq" id="WP_201156903.1">
    <property type="nucleotide sequence ID" value="NZ_NHSD01000207.1"/>
</dbReference>
<protein>
    <submittedName>
        <fullName evidence="2">IS1634 family transposase</fullName>
    </submittedName>
</protein>
<dbReference type="GO" id="GO:0004803">
    <property type="term" value="F:transposase activity"/>
    <property type="evidence" value="ECO:0007669"/>
    <property type="project" value="InterPro"/>
</dbReference>
<evidence type="ECO:0000313" key="3">
    <source>
        <dbReference type="Proteomes" id="UP000706333"/>
    </source>
</evidence>
<evidence type="ECO:0000313" key="2">
    <source>
        <dbReference type="EMBL" id="MBK5927135.1"/>
    </source>
</evidence>
<name>A0A934WGX0_9RHOB</name>
<comment type="caution">
    <text evidence="2">The sequence shown here is derived from an EMBL/GenBank/DDBJ whole genome shotgun (WGS) entry which is preliminary data.</text>
</comment>
<dbReference type="NCBIfam" id="NF033559">
    <property type="entry name" value="transpos_IS1634"/>
    <property type="match status" value="1"/>
</dbReference>
<sequence length="548" mass="60906">MYTRITRTGGRQYLQLVESFRNDAGKVRTRVVANLGRLDQITPERLDPLINGLNRAVGRAANTASEVIQEPGRSFGDVFALHEIWRDLGIDTALTRALRSSRREIDAEALVRAMVFNRLCDPTSKLGCLRWLETVAMPAMPDGVTHQHLLRAMNALMDHGHAVEAALARQIRPLVDRDLAVVFYDLTTVRIHGEGTVEDDLRAYGMNKERGGIARQFVLGVVQTADGLPLMHTVHPGNVAETKTLQAMLASVLERFPIQRVILVADRGLLSLDNIDELTALANKGDRRLEFILAVPARRYAELVDTFRALTFDDAGLAEATFAGHRLIVAHDPLRAEEQTARRRSRIAELETMAEKMVAKLDAQDEGQTARGRRASDRGAYSRFCRAVAEAEMTRFIKPDFTADRFSWSVDEAAVAEAQLFDGKLALITNAPDLAPADAVARYKALADIERGFRVLKSDIEIAPVHHRLPDRIRAHALICFLALVLYRVMRMRLKAKGHAASPRTALDLLARIQKHTAHIGPRTFNGTSTTTPEQLDLFDALSLHKPA</sequence>
<dbReference type="GO" id="GO:0003677">
    <property type="term" value="F:DNA binding"/>
    <property type="evidence" value="ECO:0007669"/>
    <property type="project" value="InterPro"/>
</dbReference>
<dbReference type="InterPro" id="IPR002559">
    <property type="entry name" value="Transposase_11"/>
</dbReference>
<dbReference type="EMBL" id="NHSD01000207">
    <property type="protein sequence ID" value="MBK5927135.1"/>
    <property type="molecule type" value="Genomic_DNA"/>
</dbReference>
<dbReference type="Pfam" id="PF01609">
    <property type="entry name" value="DDE_Tnp_1"/>
    <property type="match status" value="1"/>
</dbReference>
<accession>A0A934WGX0</accession>
<dbReference type="InterPro" id="IPR047654">
    <property type="entry name" value="IS1634_transpos"/>
</dbReference>
<dbReference type="PANTHER" id="PTHR34614">
    <property type="match status" value="1"/>
</dbReference>
<dbReference type="InterPro" id="IPR012337">
    <property type="entry name" value="RNaseH-like_sf"/>
</dbReference>
<reference evidence="2" key="1">
    <citation type="submission" date="2017-05" db="EMBL/GenBank/DDBJ databases">
        <authorList>
            <person name="Imhoff J.F."/>
            <person name="Rahn T."/>
            <person name="Kuenzel S."/>
            <person name="Neulinger S.C."/>
        </authorList>
    </citation>
    <scope>NUCLEOTIDE SEQUENCE</scope>
    <source>
        <strain evidence="2">LMG 28126</strain>
    </source>
</reference>
<dbReference type="Proteomes" id="UP000706333">
    <property type="component" value="Unassembled WGS sequence"/>
</dbReference>
<dbReference type="PANTHER" id="PTHR34614:SF2">
    <property type="entry name" value="TRANSPOSASE IS4-LIKE DOMAIN-CONTAINING PROTEIN"/>
    <property type="match status" value="1"/>
</dbReference>
<gene>
    <name evidence="2" type="ORF">CCR87_07240</name>
</gene>
<keyword evidence="3" id="KW-1185">Reference proteome</keyword>
<dbReference type="AlphaFoldDB" id="A0A934WGX0"/>
<organism evidence="2 3">
    <name type="scientific">Rhodobaculum claviforme</name>
    <dbReference type="NCBI Taxonomy" id="1549854"/>
    <lineage>
        <taxon>Bacteria</taxon>
        <taxon>Pseudomonadati</taxon>
        <taxon>Pseudomonadota</taxon>
        <taxon>Alphaproteobacteria</taxon>
        <taxon>Rhodobacterales</taxon>
        <taxon>Paracoccaceae</taxon>
        <taxon>Rhodobaculum</taxon>
    </lineage>
</organism>
<proteinExistence type="predicted"/>
<evidence type="ECO:0000259" key="1">
    <source>
        <dbReference type="Pfam" id="PF01609"/>
    </source>
</evidence>
<reference evidence="2" key="2">
    <citation type="journal article" date="2020" name="Microorganisms">
        <title>Osmotic Adaptation and Compatible Solute Biosynthesis of Phototrophic Bacteria as Revealed from Genome Analyses.</title>
        <authorList>
            <person name="Imhoff J.F."/>
            <person name="Rahn T."/>
            <person name="Kunzel S."/>
            <person name="Keller A."/>
            <person name="Neulinger S.C."/>
        </authorList>
    </citation>
    <scope>NUCLEOTIDE SEQUENCE</scope>
    <source>
        <strain evidence="2">LMG 28126</strain>
    </source>
</reference>
<feature type="domain" description="Transposase IS4-like" evidence="1">
    <location>
        <begin position="180"/>
        <end position="486"/>
    </location>
</feature>
<dbReference type="SUPFAM" id="SSF53098">
    <property type="entry name" value="Ribonuclease H-like"/>
    <property type="match status" value="1"/>
</dbReference>